<dbReference type="Pfam" id="PF03473">
    <property type="entry name" value="MOSC"/>
    <property type="match status" value="1"/>
</dbReference>
<dbReference type="InterPro" id="IPR052716">
    <property type="entry name" value="MOSC_domain"/>
</dbReference>
<evidence type="ECO:0000259" key="1">
    <source>
        <dbReference type="PROSITE" id="PS51340"/>
    </source>
</evidence>
<dbReference type="GO" id="GO:0030151">
    <property type="term" value="F:molybdenum ion binding"/>
    <property type="evidence" value="ECO:0007669"/>
    <property type="project" value="InterPro"/>
</dbReference>
<accession>A0A7X0JWD7</accession>
<dbReference type="RefSeq" id="WP_166845492.1">
    <property type="nucleotide sequence ID" value="NZ_JAAONY010000002.1"/>
</dbReference>
<dbReference type="PROSITE" id="PS51340">
    <property type="entry name" value="MOSC"/>
    <property type="match status" value="1"/>
</dbReference>
<dbReference type="EMBL" id="JACHHT010000002">
    <property type="protein sequence ID" value="MBB6522641.1"/>
    <property type="molecule type" value="Genomic_DNA"/>
</dbReference>
<gene>
    <name evidence="2" type="ORF">HNR48_002926</name>
</gene>
<feature type="domain" description="MOSC" evidence="1">
    <location>
        <begin position="34"/>
        <end position="163"/>
    </location>
</feature>
<protein>
    <submittedName>
        <fullName evidence="2">MOSC domain-containing protein YiiM</fullName>
    </submittedName>
</protein>
<evidence type="ECO:0000313" key="2">
    <source>
        <dbReference type="EMBL" id="MBB6522641.1"/>
    </source>
</evidence>
<dbReference type="InterPro" id="IPR011037">
    <property type="entry name" value="Pyrv_Knase-like_insert_dom_sf"/>
</dbReference>
<dbReference type="Proteomes" id="UP000528457">
    <property type="component" value="Unassembled WGS sequence"/>
</dbReference>
<name>A0A7X0JWD7_9GAMM</name>
<dbReference type="AlphaFoldDB" id="A0A7X0JWD7"/>
<comment type="caution">
    <text evidence="2">The sequence shown here is derived from an EMBL/GenBank/DDBJ whole genome shotgun (WGS) entry which is preliminary data.</text>
</comment>
<dbReference type="PANTHER" id="PTHR36930:SF1">
    <property type="entry name" value="MOSC DOMAIN-CONTAINING PROTEIN"/>
    <property type="match status" value="1"/>
</dbReference>
<evidence type="ECO:0000313" key="3">
    <source>
        <dbReference type="Proteomes" id="UP000528457"/>
    </source>
</evidence>
<dbReference type="PANTHER" id="PTHR36930">
    <property type="entry name" value="METAL-SULFUR CLUSTER BIOSYNTHESIS PROTEINS YUAD-RELATED"/>
    <property type="match status" value="1"/>
</dbReference>
<dbReference type="InterPro" id="IPR005302">
    <property type="entry name" value="MoCF_Sase_C"/>
</dbReference>
<dbReference type="GO" id="GO:0030170">
    <property type="term" value="F:pyridoxal phosphate binding"/>
    <property type="evidence" value="ECO:0007669"/>
    <property type="project" value="InterPro"/>
</dbReference>
<sequence>MNTQGRLLGRYLSTVSPGELRWIGLRPARKKAMISVERVMALAELGLEGDHRSTKTPGSARQVTLISEEHIACIKSLCQLDELPPEFLRRNLLISGINLNALRHQRFKIGDALFEATAQCHPCSRMVEPLGPSGPANMLGYGGLCAKILEGGEITVGDQIIPVLES</sequence>
<dbReference type="Gene3D" id="2.40.33.20">
    <property type="entry name" value="PK beta-barrel domain-like"/>
    <property type="match status" value="1"/>
</dbReference>
<dbReference type="GO" id="GO:0003824">
    <property type="term" value="F:catalytic activity"/>
    <property type="evidence" value="ECO:0007669"/>
    <property type="project" value="InterPro"/>
</dbReference>
<dbReference type="InParanoid" id="A0A7X0JWD7"/>
<dbReference type="SUPFAM" id="SSF50800">
    <property type="entry name" value="PK beta-barrel domain-like"/>
    <property type="match status" value="1"/>
</dbReference>
<proteinExistence type="predicted"/>
<organism evidence="2 3">
    <name type="scientific">Pseudoteredinibacter isoporae</name>
    <dbReference type="NCBI Taxonomy" id="570281"/>
    <lineage>
        <taxon>Bacteria</taxon>
        <taxon>Pseudomonadati</taxon>
        <taxon>Pseudomonadota</taxon>
        <taxon>Gammaproteobacteria</taxon>
        <taxon>Cellvibrionales</taxon>
        <taxon>Cellvibrionaceae</taxon>
        <taxon>Pseudoteredinibacter</taxon>
    </lineage>
</organism>
<reference evidence="2 3" key="1">
    <citation type="submission" date="2020-08" db="EMBL/GenBank/DDBJ databases">
        <title>Genomic Encyclopedia of Type Strains, Phase IV (KMG-IV): sequencing the most valuable type-strain genomes for metagenomic binning, comparative biology and taxonomic classification.</title>
        <authorList>
            <person name="Goeker M."/>
        </authorList>
    </citation>
    <scope>NUCLEOTIDE SEQUENCE [LARGE SCALE GENOMIC DNA]</scope>
    <source>
        <strain evidence="2 3">DSM 22368</strain>
    </source>
</reference>
<keyword evidence="3" id="KW-1185">Reference proteome</keyword>